<keyword evidence="2" id="KW-1133">Transmembrane helix</keyword>
<dbReference type="Proteomes" id="UP000001542">
    <property type="component" value="Unassembled WGS sequence"/>
</dbReference>
<dbReference type="RefSeq" id="XP_001315481.1">
    <property type="nucleotide sequence ID" value="XM_001315446.1"/>
</dbReference>
<keyword evidence="2" id="KW-0812">Transmembrane</keyword>
<reference evidence="3" key="2">
    <citation type="journal article" date="2007" name="Science">
        <title>Draft genome sequence of the sexually transmitted pathogen Trichomonas vaginalis.</title>
        <authorList>
            <person name="Carlton J.M."/>
            <person name="Hirt R.P."/>
            <person name="Silva J.C."/>
            <person name="Delcher A.L."/>
            <person name="Schatz M."/>
            <person name="Zhao Q."/>
            <person name="Wortman J.R."/>
            <person name="Bidwell S.L."/>
            <person name="Alsmark U.C.M."/>
            <person name="Besteiro S."/>
            <person name="Sicheritz-Ponten T."/>
            <person name="Noel C.J."/>
            <person name="Dacks J.B."/>
            <person name="Foster P.G."/>
            <person name="Simillion C."/>
            <person name="Van de Peer Y."/>
            <person name="Miranda-Saavedra D."/>
            <person name="Barton G.J."/>
            <person name="Westrop G.D."/>
            <person name="Mueller S."/>
            <person name="Dessi D."/>
            <person name="Fiori P.L."/>
            <person name="Ren Q."/>
            <person name="Paulsen I."/>
            <person name="Zhang H."/>
            <person name="Bastida-Corcuera F.D."/>
            <person name="Simoes-Barbosa A."/>
            <person name="Brown M.T."/>
            <person name="Hayes R.D."/>
            <person name="Mukherjee M."/>
            <person name="Okumura C.Y."/>
            <person name="Schneider R."/>
            <person name="Smith A.J."/>
            <person name="Vanacova S."/>
            <person name="Villalvazo M."/>
            <person name="Haas B.J."/>
            <person name="Pertea M."/>
            <person name="Feldblyum T.V."/>
            <person name="Utterback T.R."/>
            <person name="Shu C.L."/>
            <person name="Osoegawa K."/>
            <person name="de Jong P.J."/>
            <person name="Hrdy I."/>
            <person name="Horvathova L."/>
            <person name="Zubacova Z."/>
            <person name="Dolezal P."/>
            <person name="Malik S.B."/>
            <person name="Logsdon J.M. Jr."/>
            <person name="Henze K."/>
            <person name="Gupta A."/>
            <person name="Wang C.C."/>
            <person name="Dunne R.L."/>
            <person name="Upcroft J.A."/>
            <person name="Upcroft P."/>
            <person name="White O."/>
            <person name="Salzberg S.L."/>
            <person name="Tang P."/>
            <person name="Chiu C.-H."/>
            <person name="Lee Y.-S."/>
            <person name="Embley T.M."/>
            <person name="Coombs G.H."/>
            <person name="Mottram J.C."/>
            <person name="Tachezy J."/>
            <person name="Fraser-Liggett C.M."/>
            <person name="Johnson P.J."/>
        </authorList>
    </citation>
    <scope>NUCLEOTIDE SEQUENCE [LARGE SCALE GENOMIC DNA]</scope>
    <source>
        <strain evidence="3">G3</strain>
    </source>
</reference>
<reference evidence="3" key="1">
    <citation type="submission" date="2006-10" db="EMBL/GenBank/DDBJ databases">
        <authorList>
            <person name="Amadeo P."/>
            <person name="Zhao Q."/>
            <person name="Wortman J."/>
            <person name="Fraser-Liggett C."/>
            <person name="Carlton J."/>
        </authorList>
    </citation>
    <scope>NUCLEOTIDE SEQUENCE</scope>
    <source>
        <strain evidence="3">G3</strain>
    </source>
</reference>
<protein>
    <submittedName>
        <fullName evidence="3">Uncharacterized protein</fullName>
    </submittedName>
</protein>
<dbReference type="KEGG" id="tva:4761128"/>
<name>A2EVP8_TRIV3</name>
<sequence>MIVNDVAPRDKSKAGRIIGLSIGAMAILLLFSLLGLFMYRRTKKGLSDDSSSEIPDVSEETEIGTVLTETTKTTLDIQNDPELFTSDTPPENREDNTMNEVFF</sequence>
<keyword evidence="2" id="KW-0472">Membrane</keyword>
<proteinExistence type="predicted"/>
<feature type="region of interest" description="Disordered" evidence="1">
    <location>
        <begin position="78"/>
        <end position="103"/>
    </location>
</feature>
<keyword evidence="4" id="KW-1185">Reference proteome</keyword>
<dbReference type="VEuPathDB" id="TrichDB:TVAG_299210"/>
<feature type="transmembrane region" description="Helical" evidence="2">
    <location>
        <begin position="17"/>
        <end position="39"/>
    </location>
</feature>
<evidence type="ECO:0000313" key="4">
    <source>
        <dbReference type="Proteomes" id="UP000001542"/>
    </source>
</evidence>
<evidence type="ECO:0000313" key="3">
    <source>
        <dbReference type="EMBL" id="EAY03258.1"/>
    </source>
</evidence>
<gene>
    <name evidence="3" type="ORF">TVAG_299210</name>
</gene>
<evidence type="ECO:0000256" key="1">
    <source>
        <dbReference type="SAM" id="MobiDB-lite"/>
    </source>
</evidence>
<dbReference type="AlphaFoldDB" id="A2EVP8"/>
<dbReference type="SMR" id="A2EVP8"/>
<dbReference type="EMBL" id="DS113510">
    <property type="protein sequence ID" value="EAY03258.1"/>
    <property type="molecule type" value="Genomic_DNA"/>
</dbReference>
<evidence type="ECO:0000256" key="2">
    <source>
        <dbReference type="SAM" id="Phobius"/>
    </source>
</evidence>
<dbReference type="InParanoid" id="A2EVP8"/>
<dbReference type="VEuPathDB" id="TrichDB:TVAGG3_0414470"/>
<organism evidence="3 4">
    <name type="scientific">Trichomonas vaginalis (strain ATCC PRA-98 / G3)</name>
    <dbReference type="NCBI Taxonomy" id="412133"/>
    <lineage>
        <taxon>Eukaryota</taxon>
        <taxon>Metamonada</taxon>
        <taxon>Parabasalia</taxon>
        <taxon>Trichomonadida</taxon>
        <taxon>Trichomonadidae</taxon>
        <taxon>Trichomonas</taxon>
    </lineage>
</organism>
<accession>A2EVP8</accession>